<feature type="transmembrane region" description="Helical" evidence="6">
    <location>
        <begin position="600"/>
        <end position="619"/>
    </location>
</feature>
<gene>
    <name evidence="9" type="ORF">CQU01_10030</name>
</gene>
<evidence type="ECO:0000313" key="10">
    <source>
        <dbReference type="Proteomes" id="UP000321491"/>
    </source>
</evidence>
<keyword evidence="3 6" id="KW-1133">Transmembrane helix</keyword>
<dbReference type="Pfam" id="PF12698">
    <property type="entry name" value="ABC2_membrane_3"/>
    <property type="match status" value="1"/>
</dbReference>
<evidence type="ECO:0000256" key="5">
    <source>
        <dbReference type="SAM" id="Coils"/>
    </source>
</evidence>
<comment type="caution">
    <text evidence="9">The sequence shown here is derived from an EMBL/GenBank/DDBJ whole genome shotgun (WGS) entry which is preliminary data.</text>
</comment>
<dbReference type="RefSeq" id="WP_146936329.1">
    <property type="nucleotide sequence ID" value="NZ_BJXW01000009.1"/>
</dbReference>
<feature type="transmembrane region" description="Helical" evidence="6">
    <location>
        <begin position="659"/>
        <end position="679"/>
    </location>
</feature>
<name>A0A511UVW2_9BACI</name>
<accession>A0A511UVW2</accession>
<dbReference type="AlphaFoldDB" id="A0A511UVW2"/>
<evidence type="ECO:0000256" key="3">
    <source>
        <dbReference type="ARBA" id="ARBA00022989"/>
    </source>
</evidence>
<feature type="domain" description="ABC-2 type transporter transmembrane" evidence="8">
    <location>
        <begin position="25"/>
        <end position="164"/>
    </location>
</feature>
<feature type="coiled-coil region" evidence="5">
    <location>
        <begin position="376"/>
        <end position="403"/>
    </location>
</feature>
<reference evidence="9 10" key="1">
    <citation type="submission" date="2019-07" db="EMBL/GenBank/DDBJ databases">
        <title>Whole genome shotgun sequence of Cerasibacillus quisquiliarum NBRC 102429.</title>
        <authorList>
            <person name="Hosoyama A."/>
            <person name="Uohara A."/>
            <person name="Ohji S."/>
            <person name="Ichikawa N."/>
        </authorList>
    </citation>
    <scope>NUCLEOTIDE SEQUENCE [LARGE SCALE GENOMIC DNA]</scope>
    <source>
        <strain evidence="9 10">NBRC 102429</strain>
    </source>
</reference>
<evidence type="ECO:0000259" key="8">
    <source>
        <dbReference type="Pfam" id="PF12698"/>
    </source>
</evidence>
<keyword evidence="10" id="KW-1185">Reference proteome</keyword>
<proteinExistence type="predicted"/>
<feature type="transmembrane region" description="Helical" evidence="6">
    <location>
        <begin position="20"/>
        <end position="38"/>
    </location>
</feature>
<dbReference type="GO" id="GO:0140359">
    <property type="term" value="F:ABC-type transporter activity"/>
    <property type="evidence" value="ECO:0007669"/>
    <property type="project" value="InterPro"/>
</dbReference>
<feature type="transmembrane region" description="Helical" evidence="6">
    <location>
        <begin position="562"/>
        <end position="580"/>
    </location>
</feature>
<feature type="transmembrane region" description="Helical" evidence="6">
    <location>
        <begin position="716"/>
        <end position="734"/>
    </location>
</feature>
<dbReference type="Proteomes" id="UP000321491">
    <property type="component" value="Unassembled WGS sequence"/>
</dbReference>
<keyword evidence="2 6" id="KW-0812">Transmembrane</keyword>
<evidence type="ECO:0000256" key="2">
    <source>
        <dbReference type="ARBA" id="ARBA00022692"/>
    </source>
</evidence>
<feature type="domain" description="ABC-2 type transporter transmembrane" evidence="7">
    <location>
        <begin position="589"/>
        <end position="704"/>
    </location>
</feature>
<evidence type="ECO:0000259" key="7">
    <source>
        <dbReference type="Pfam" id="PF01061"/>
    </source>
</evidence>
<evidence type="ECO:0000256" key="1">
    <source>
        <dbReference type="ARBA" id="ARBA00004141"/>
    </source>
</evidence>
<dbReference type="InterPro" id="IPR013525">
    <property type="entry name" value="ABC2_TM"/>
</dbReference>
<evidence type="ECO:0000313" key="9">
    <source>
        <dbReference type="EMBL" id="GEN30765.1"/>
    </source>
</evidence>
<keyword evidence="5" id="KW-0175">Coiled coil</keyword>
<feature type="transmembrane region" description="Helical" evidence="6">
    <location>
        <begin position="631"/>
        <end position="653"/>
    </location>
</feature>
<evidence type="ECO:0000256" key="4">
    <source>
        <dbReference type="ARBA" id="ARBA00023136"/>
    </source>
</evidence>
<dbReference type="EMBL" id="BJXW01000009">
    <property type="protein sequence ID" value="GEN30765.1"/>
    <property type="molecule type" value="Genomic_DNA"/>
</dbReference>
<keyword evidence="4 6" id="KW-0472">Membrane</keyword>
<dbReference type="PANTHER" id="PTHR43077:SF10">
    <property type="entry name" value="TRANSPORT PERMEASE PROTEIN"/>
    <property type="match status" value="1"/>
</dbReference>
<dbReference type="Gene3D" id="1.20.1480.30">
    <property type="entry name" value="Designed four-helix bundle protein"/>
    <property type="match status" value="1"/>
</dbReference>
<dbReference type="GO" id="GO:0016020">
    <property type="term" value="C:membrane"/>
    <property type="evidence" value="ECO:0007669"/>
    <property type="project" value="UniProtKB-SubCell"/>
</dbReference>
<dbReference type="NCBIfam" id="TIGR03062">
    <property type="entry name" value="pip_yhgE_Cterm"/>
    <property type="match status" value="1"/>
</dbReference>
<dbReference type="NCBIfam" id="TIGR03061">
    <property type="entry name" value="pip_yhgE_Nterm"/>
    <property type="match status" value="1"/>
</dbReference>
<dbReference type="Gene3D" id="3.40.1710.10">
    <property type="entry name" value="abc type-2 transporter like domain"/>
    <property type="match status" value="1"/>
</dbReference>
<dbReference type="PANTHER" id="PTHR43077">
    <property type="entry name" value="TRANSPORT PERMEASE YVFS-RELATED"/>
    <property type="match status" value="1"/>
</dbReference>
<dbReference type="OrthoDB" id="9811483at2"/>
<dbReference type="InterPro" id="IPR017501">
    <property type="entry name" value="Phage_infect_YhgE_C"/>
</dbReference>
<protein>
    <submittedName>
        <fullName evidence="9">Phage infection protein</fullName>
    </submittedName>
</protein>
<evidence type="ECO:0000256" key="6">
    <source>
        <dbReference type="SAM" id="Phobius"/>
    </source>
</evidence>
<dbReference type="InterPro" id="IPR017500">
    <property type="entry name" value="Phage_infect_YhgE_N"/>
</dbReference>
<comment type="subcellular location">
    <subcellularLocation>
        <location evidence="1">Membrane</location>
        <topology evidence="1">Multi-pass membrane protein</topology>
    </subcellularLocation>
</comment>
<sequence>MKNSWHIFLEDWKNIMTNWVVAVVIGGLIVLPSLYAWFNIKASWDPYSQTDQIPVGVVNEDEGATIRENDIDVGGELIATLKKNESFDWHFLKREEALDELEYGDLYAVIIIPKDLSEKLGSVVSDQPEKAHIDYYVNEKINAIAPKITGKGASVIAENISSQFVSTVNGVIFDIFNEIGIELEKDLPNIKQFEEYVFTLEEKMPSIKKKLDQTYSDAEQADKMLGKAEAALPEIDRITKESLQKIKNAKTTLHTVDEHWQTLTPTITNMVQDVQKEVDQLNHYFEKITEKPIDLKKVKEKTQSIDEQLSDGMEKLDSLIQILETKSETEQHLREQHTALEKDLTALKEQFSKGSQESKTIEQIIDLLQTKDQLSIDEIIEDFKKFKNQLQQMQIHVKHLQDDMNSEKPQLEKTLSTVHQLTKDANQHLNTFSKDFTEKVEPKVNQVLKQGHQTLNKAETVINDVQATLPEVNQMLSKVKKELKEGKDGLNEAMNRFPAINKKVTDLANRLRKLNEEADLADIIELLQNDPEAEQSFFAEPVVLHENKVFPIENYGTGMTPFYTVLAIWVGGLLLISVVTTEGERIESYTFREAYFGRLYTFWSISLLQTLIVTVGDLYPIGVQAENPVMFVVFGLYTSLVFMTIIYTLVSVLGDIGKAGAIVMLVLQIAGSGGTYPVVLLPEFFQKIHPFLPFTYAVGLMREAIGGIVWERVIHDMLFLAVFAVLALVFGAFLKEPINKHSRELKKKSQESGLFP</sequence>
<dbReference type="Pfam" id="PF01061">
    <property type="entry name" value="ABC2_membrane"/>
    <property type="match status" value="1"/>
</dbReference>
<dbReference type="InterPro" id="IPR051328">
    <property type="entry name" value="T7SS_ABC-Transporter"/>
</dbReference>
<organism evidence="9 10">
    <name type="scientific">Cerasibacillus quisquiliarum</name>
    <dbReference type="NCBI Taxonomy" id="227865"/>
    <lineage>
        <taxon>Bacteria</taxon>
        <taxon>Bacillati</taxon>
        <taxon>Bacillota</taxon>
        <taxon>Bacilli</taxon>
        <taxon>Bacillales</taxon>
        <taxon>Bacillaceae</taxon>
        <taxon>Cerasibacillus</taxon>
    </lineage>
</organism>